<gene>
    <name evidence="10" type="ORF">JCM16774_0099</name>
</gene>
<dbReference type="InterPro" id="IPR011527">
    <property type="entry name" value="ABC1_TM_dom"/>
</dbReference>
<evidence type="ECO:0000256" key="6">
    <source>
        <dbReference type="ARBA" id="ARBA00023136"/>
    </source>
</evidence>
<dbReference type="CDD" id="cd07346">
    <property type="entry name" value="ABC_6TM_exporters"/>
    <property type="match status" value="1"/>
</dbReference>
<evidence type="ECO:0000256" key="7">
    <source>
        <dbReference type="SAM" id="Phobius"/>
    </source>
</evidence>
<evidence type="ECO:0000256" key="1">
    <source>
        <dbReference type="ARBA" id="ARBA00004651"/>
    </source>
</evidence>
<evidence type="ECO:0000256" key="4">
    <source>
        <dbReference type="ARBA" id="ARBA00022840"/>
    </source>
</evidence>
<sequence>MKTVWKKHIKDILILSVFLLLDIFGEIYTAILFGQIIDSASSRNLSVMTFLIIKTLIFTIGVVIIFWLYQVYMKKFIYLMVRDTKTKVFSDIQNMSINQFFKEETGNKISLLTNDMSILEKDYFQSIVLVVRSVILFIFSIMTVFIKSYQIGIFLLTLTLISFFLPKFFERKLSSYKKEYSDAQSEYTARISEYLNGFDTIKSFNITETVKNIFFNNADNIVKTGTIYEKHYNFVRAVSIFLGSLTFMGGFLLGGYLAAKGIISLGTMVVCIQLTNHITNPVYTFVDRLSSFKSVSKILEKIENLSSGFEKNINVNKICKNLKENINLKSVNFSYENKEILKNISYTFEKNKKYAIVGLSGSGKSTILKLLSGKTKATSGNITIDNTNINDLSEDSILSLYSYISQNVFLFKGSIFDNVTLYNDYPKEKVENILKKVGLEKFTKEMDNPDFVGENGVNLSGGEKQRISIARALIRETDILVADEILSNLDNETALKIEKELLNLKNITLISVTHRLFEETLTNFDEIIVLNEGCIVEKGTFNELIEKKSFFYKIYRLKENS</sequence>
<dbReference type="GO" id="GO:0005524">
    <property type="term" value="F:ATP binding"/>
    <property type="evidence" value="ECO:0007669"/>
    <property type="project" value="UniProtKB-KW"/>
</dbReference>
<dbReference type="Pfam" id="PF00664">
    <property type="entry name" value="ABC_membrane"/>
    <property type="match status" value="1"/>
</dbReference>
<dbReference type="PROSITE" id="PS50893">
    <property type="entry name" value="ABC_TRANSPORTER_2"/>
    <property type="match status" value="1"/>
</dbReference>
<evidence type="ECO:0000313" key="10">
    <source>
        <dbReference type="EMBL" id="BBM35192.1"/>
    </source>
</evidence>
<dbReference type="Gene3D" id="3.40.50.300">
    <property type="entry name" value="P-loop containing nucleotide triphosphate hydrolases"/>
    <property type="match status" value="1"/>
</dbReference>
<evidence type="ECO:0000313" key="11">
    <source>
        <dbReference type="Proteomes" id="UP000321606"/>
    </source>
</evidence>
<feature type="transmembrane region" description="Helical" evidence="7">
    <location>
        <begin position="151"/>
        <end position="169"/>
    </location>
</feature>
<reference evidence="10 11" key="1">
    <citation type="submission" date="2019-07" db="EMBL/GenBank/DDBJ databases">
        <title>Complete Genome Sequence of Leptotrichia goodfellowii Strain JCM 16774.</title>
        <authorList>
            <person name="Watanabe S."/>
            <person name="Cui L."/>
        </authorList>
    </citation>
    <scope>NUCLEOTIDE SEQUENCE [LARGE SCALE GENOMIC DNA]</scope>
    <source>
        <strain evidence="10 11">JCM16774</strain>
    </source>
</reference>
<organism evidence="10 11">
    <name type="scientific">Pseudoleptotrichia goodfellowii</name>
    <dbReference type="NCBI Taxonomy" id="157692"/>
    <lineage>
        <taxon>Bacteria</taxon>
        <taxon>Fusobacteriati</taxon>
        <taxon>Fusobacteriota</taxon>
        <taxon>Fusobacteriia</taxon>
        <taxon>Fusobacteriales</taxon>
        <taxon>Leptotrichiaceae</taxon>
        <taxon>Pseudoleptotrichia</taxon>
    </lineage>
</organism>
<evidence type="ECO:0000259" key="9">
    <source>
        <dbReference type="PROSITE" id="PS50929"/>
    </source>
</evidence>
<dbReference type="GO" id="GO:0016887">
    <property type="term" value="F:ATP hydrolysis activity"/>
    <property type="evidence" value="ECO:0007669"/>
    <property type="project" value="InterPro"/>
</dbReference>
<dbReference type="GO" id="GO:0005886">
    <property type="term" value="C:plasma membrane"/>
    <property type="evidence" value="ECO:0007669"/>
    <property type="project" value="UniProtKB-SubCell"/>
</dbReference>
<feature type="transmembrane region" description="Helical" evidence="7">
    <location>
        <begin position="237"/>
        <end position="259"/>
    </location>
</feature>
<dbReference type="AlphaFoldDB" id="A0A510J7E9"/>
<dbReference type="STRING" id="714315.GCA_000516535_00106"/>
<dbReference type="InterPro" id="IPR036640">
    <property type="entry name" value="ABC1_TM_sf"/>
</dbReference>
<feature type="transmembrane region" description="Helical" evidence="7">
    <location>
        <begin position="12"/>
        <end position="33"/>
    </location>
</feature>
<protein>
    <submittedName>
        <fullName evidence="10">ABC transporter, ATP-binding protein</fullName>
    </submittedName>
</protein>
<evidence type="ECO:0000256" key="5">
    <source>
        <dbReference type="ARBA" id="ARBA00022989"/>
    </source>
</evidence>
<dbReference type="SUPFAM" id="SSF90123">
    <property type="entry name" value="ABC transporter transmembrane region"/>
    <property type="match status" value="1"/>
</dbReference>
<keyword evidence="4 10" id="KW-0067">ATP-binding</keyword>
<feature type="domain" description="ABC transporter" evidence="8">
    <location>
        <begin position="326"/>
        <end position="557"/>
    </location>
</feature>
<keyword evidence="5 7" id="KW-1133">Transmembrane helix</keyword>
<dbReference type="SMART" id="SM00382">
    <property type="entry name" value="AAA"/>
    <property type="match status" value="1"/>
</dbReference>
<dbReference type="GO" id="GO:0015421">
    <property type="term" value="F:ABC-type oligopeptide transporter activity"/>
    <property type="evidence" value="ECO:0007669"/>
    <property type="project" value="TreeGrafter"/>
</dbReference>
<dbReference type="EMBL" id="AP019822">
    <property type="protein sequence ID" value="BBM35192.1"/>
    <property type="molecule type" value="Genomic_DNA"/>
</dbReference>
<dbReference type="Proteomes" id="UP000321606">
    <property type="component" value="Chromosome"/>
</dbReference>
<accession>A0A510J7E9</accession>
<keyword evidence="2 7" id="KW-0812">Transmembrane</keyword>
<feature type="transmembrane region" description="Helical" evidence="7">
    <location>
        <begin position="123"/>
        <end position="145"/>
    </location>
</feature>
<evidence type="ECO:0000259" key="8">
    <source>
        <dbReference type="PROSITE" id="PS50893"/>
    </source>
</evidence>
<keyword evidence="3" id="KW-0547">Nucleotide-binding</keyword>
<feature type="transmembrane region" description="Helical" evidence="7">
    <location>
        <begin position="45"/>
        <end position="69"/>
    </location>
</feature>
<dbReference type="InterPro" id="IPR039421">
    <property type="entry name" value="Type_1_exporter"/>
</dbReference>
<dbReference type="InterPro" id="IPR027417">
    <property type="entry name" value="P-loop_NTPase"/>
</dbReference>
<dbReference type="SUPFAM" id="SSF52540">
    <property type="entry name" value="P-loop containing nucleoside triphosphate hydrolases"/>
    <property type="match status" value="1"/>
</dbReference>
<dbReference type="InterPro" id="IPR017871">
    <property type="entry name" value="ABC_transporter-like_CS"/>
</dbReference>
<keyword evidence="6 7" id="KW-0472">Membrane</keyword>
<name>A0A510J7E9_9FUSO</name>
<dbReference type="InterPro" id="IPR003593">
    <property type="entry name" value="AAA+_ATPase"/>
</dbReference>
<dbReference type="PANTHER" id="PTHR43394:SF1">
    <property type="entry name" value="ATP-BINDING CASSETTE SUB-FAMILY B MEMBER 10, MITOCHONDRIAL"/>
    <property type="match status" value="1"/>
</dbReference>
<comment type="subcellular location">
    <subcellularLocation>
        <location evidence="1">Cell membrane</location>
        <topology evidence="1">Multi-pass membrane protein</topology>
    </subcellularLocation>
</comment>
<dbReference type="KEGG" id="lgo:JCM16774_0099"/>
<dbReference type="Gene3D" id="1.20.1560.10">
    <property type="entry name" value="ABC transporter type 1, transmembrane domain"/>
    <property type="match status" value="1"/>
</dbReference>
<dbReference type="PANTHER" id="PTHR43394">
    <property type="entry name" value="ATP-DEPENDENT PERMEASE MDL1, MITOCHONDRIAL"/>
    <property type="match status" value="1"/>
</dbReference>
<evidence type="ECO:0000256" key="2">
    <source>
        <dbReference type="ARBA" id="ARBA00022692"/>
    </source>
</evidence>
<proteinExistence type="predicted"/>
<feature type="domain" description="ABC transmembrane type-1" evidence="9">
    <location>
        <begin position="13"/>
        <end position="294"/>
    </location>
</feature>
<dbReference type="InterPro" id="IPR003439">
    <property type="entry name" value="ABC_transporter-like_ATP-bd"/>
</dbReference>
<dbReference type="RefSeq" id="WP_026736834.1">
    <property type="nucleotide sequence ID" value="NZ_AP019822.1"/>
</dbReference>
<dbReference type="Pfam" id="PF00005">
    <property type="entry name" value="ABC_tran"/>
    <property type="match status" value="1"/>
</dbReference>
<dbReference type="PROSITE" id="PS00211">
    <property type="entry name" value="ABC_TRANSPORTER_1"/>
    <property type="match status" value="1"/>
</dbReference>
<dbReference type="PROSITE" id="PS50929">
    <property type="entry name" value="ABC_TM1F"/>
    <property type="match status" value="1"/>
</dbReference>
<dbReference type="OrthoDB" id="95142at2"/>
<evidence type="ECO:0000256" key="3">
    <source>
        <dbReference type="ARBA" id="ARBA00022741"/>
    </source>
</evidence>